<evidence type="ECO:0000313" key="1">
    <source>
        <dbReference type="EMBL" id="KIP11843.1"/>
    </source>
</evidence>
<dbReference type="AlphaFoldDB" id="A0A0C3PVG1"/>
<evidence type="ECO:0000313" key="2">
    <source>
        <dbReference type="Proteomes" id="UP000053257"/>
    </source>
</evidence>
<organism evidence="1 2">
    <name type="scientific">Phlebiopsis gigantea (strain 11061_1 CR5-6)</name>
    <name type="common">White-rot fungus</name>
    <name type="synonym">Peniophora gigantea</name>
    <dbReference type="NCBI Taxonomy" id="745531"/>
    <lineage>
        <taxon>Eukaryota</taxon>
        <taxon>Fungi</taxon>
        <taxon>Dikarya</taxon>
        <taxon>Basidiomycota</taxon>
        <taxon>Agaricomycotina</taxon>
        <taxon>Agaricomycetes</taxon>
        <taxon>Polyporales</taxon>
        <taxon>Phanerochaetaceae</taxon>
        <taxon>Phlebiopsis</taxon>
    </lineage>
</organism>
<gene>
    <name evidence="1" type="ORF">PHLGIDRAFT_417412</name>
</gene>
<keyword evidence="2" id="KW-1185">Reference proteome</keyword>
<protein>
    <submittedName>
        <fullName evidence="1">Uncharacterized protein</fullName>
    </submittedName>
</protein>
<dbReference type="EMBL" id="KN840443">
    <property type="protein sequence ID" value="KIP11843.1"/>
    <property type="molecule type" value="Genomic_DNA"/>
</dbReference>
<accession>A0A0C3PVG1</accession>
<proteinExistence type="predicted"/>
<dbReference type="Proteomes" id="UP000053257">
    <property type="component" value="Unassembled WGS sequence"/>
</dbReference>
<dbReference type="HOGENOM" id="CLU_1652807_0_0_1"/>
<name>A0A0C3PVG1_PHLG1</name>
<reference evidence="1 2" key="1">
    <citation type="journal article" date="2014" name="PLoS Genet.">
        <title>Analysis of the Phlebiopsis gigantea genome, transcriptome and secretome provides insight into its pioneer colonization strategies of wood.</title>
        <authorList>
            <person name="Hori C."/>
            <person name="Ishida T."/>
            <person name="Igarashi K."/>
            <person name="Samejima M."/>
            <person name="Suzuki H."/>
            <person name="Master E."/>
            <person name="Ferreira P."/>
            <person name="Ruiz-Duenas F.J."/>
            <person name="Held B."/>
            <person name="Canessa P."/>
            <person name="Larrondo L.F."/>
            <person name="Schmoll M."/>
            <person name="Druzhinina I.S."/>
            <person name="Kubicek C.P."/>
            <person name="Gaskell J.A."/>
            <person name="Kersten P."/>
            <person name="St John F."/>
            <person name="Glasner J."/>
            <person name="Sabat G."/>
            <person name="Splinter BonDurant S."/>
            <person name="Syed K."/>
            <person name="Yadav J."/>
            <person name="Mgbeahuruike A.C."/>
            <person name="Kovalchuk A."/>
            <person name="Asiegbu F.O."/>
            <person name="Lackner G."/>
            <person name="Hoffmeister D."/>
            <person name="Rencoret J."/>
            <person name="Gutierrez A."/>
            <person name="Sun H."/>
            <person name="Lindquist E."/>
            <person name="Barry K."/>
            <person name="Riley R."/>
            <person name="Grigoriev I.V."/>
            <person name="Henrissat B."/>
            <person name="Kues U."/>
            <person name="Berka R.M."/>
            <person name="Martinez A.T."/>
            <person name="Covert S.F."/>
            <person name="Blanchette R.A."/>
            <person name="Cullen D."/>
        </authorList>
    </citation>
    <scope>NUCLEOTIDE SEQUENCE [LARGE SCALE GENOMIC DNA]</scope>
    <source>
        <strain evidence="1 2">11061_1 CR5-6</strain>
    </source>
</reference>
<sequence>MFCPDMILSTIIIQSERHPLILNLLSILKACPRPLARIRSWATLGRRLGVPEVNCGRYLPWYEVFIHIGKRDRHALDRITNLGRSLSRLERQGVENAGLQRPGQLGLYVQDTICCTIYTRSSRFGSSLGSNPDILGYSSSSRKVIEYGEGRHHPRPCHFH</sequence>